<dbReference type="AlphaFoldDB" id="A0AA38UFD5"/>
<comment type="caution">
    <text evidence="2">The sequence shown here is derived from an EMBL/GenBank/DDBJ whole genome shotgun (WGS) entry which is preliminary data.</text>
</comment>
<protein>
    <recommendedName>
        <fullName evidence="4">Transposase domain-containing protein</fullName>
    </recommendedName>
</protein>
<dbReference type="Proteomes" id="UP001163846">
    <property type="component" value="Unassembled WGS sequence"/>
</dbReference>
<name>A0AA38UFD5_9AGAR</name>
<dbReference type="Pfam" id="PF18759">
    <property type="entry name" value="Plavaka"/>
    <property type="match status" value="1"/>
</dbReference>
<keyword evidence="3" id="KW-1185">Reference proteome</keyword>
<sequence>MSSKRYKCTICNIYTANKAAYLRNHWSHSKCGDEIKGKQVNTPLHNQHQNLLRASSPALSVSSFNFAELPCEPPACDFPPSESPAPALKKAKSSVTVEDVLDEDDVFRLNFVSQDFVGAGAVLERQNEENMFHRHRKEKESKGEEMWAPFASQKEWQLVRWLMLSGVSHGDIDTFAKLDHFRDDPQLSFKNKRTFFKKVDALPTIRGGWTCKELEVVGDVIQTKLDGSEAPKTEELELWTRDPVECIKELMEDPRFRNSMRYVPEKMFTDDTMKVRAYDEMWTGDWWWATQLIPKGGTVAPLIIASDKTQLSSFSGDKEAWPVYLTLGNIAGSVRRKPSEQASVLIGYIPVSKLECFTPKRRAVEGYRLFHECMRMLLEPLVEAGNPLKGGIEMLCSDGRTRVVYPILAAYVADYPEQCLVAGCGERKCPKCTVSSKHLGDPLHSVLRDPYSALDAFEKAANGDPTLAENLGLRDINPFWKDLVPLCNIFHCFTPDILHQLHKGVFKDHLVKWSTKALHPKKGAKEIDARFQSMPRHNTLRHFKKGISLVSQWTGNEYKNMEKVFLGVIAGAAPTDVVICVRAVLDFIEYSQFSLHTEHSLEGMNTALNTFHDHQVRAFIEPGIRKHFNIPKIHSMVHDVPMIRSHGSATNFNTEWSERLHIDFAKLAYRASSKRGYIKQMTKWLDRREKVLWFTRFLDWLSDRDGLDWLAQSVDDEDKQDSEELEEEDDENKTEWSGLQYGESRCNVAKRPPLLNLDIETLETSYGCSSFVHAMERFLCKHDLLKPDYWDATPAKYNLYKLVRITLPPTPEISDNPVIDVVRATASQSAVASGKKHQKYVPARFDTVLAWKELPIVQVPKSELIGLQVAQVHAIFELPTELGTFPHPLAYVEWFTPLRKLDTDSQMFRIERSERNHHNSASIIPVTHFFRSCHLIPYSGKETDQSWTSETSLDNCTSFQLNPYLRLIDFVLLRHRMK</sequence>
<evidence type="ECO:0000256" key="1">
    <source>
        <dbReference type="SAM" id="MobiDB-lite"/>
    </source>
</evidence>
<evidence type="ECO:0008006" key="4">
    <source>
        <dbReference type="Google" id="ProtNLM"/>
    </source>
</evidence>
<dbReference type="InterPro" id="IPR041078">
    <property type="entry name" value="Plavaka"/>
</dbReference>
<evidence type="ECO:0000313" key="3">
    <source>
        <dbReference type="Proteomes" id="UP001163846"/>
    </source>
</evidence>
<evidence type="ECO:0000313" key="2">
    <source>
        <dbReference type="EMBL" id="KAJ3839757.1"/>
    </source>
</evidence>
<organism evidence="2 3">
    <name type="scientific">Lentinula raphanica</name>
    <dbReference type="NCBI Taxonomy" id="153919"/>
    <lineage>
        <taxon>Eukaryota</taxon>
        <taxon>Fungi</taxon>
        <taxon>Dikarya</taxon>
        <taxon>Basidiomycota</taxon>
        <taxon>Agaricomycotina</taxon>
        <taxon>Agaricomycetes</taxon>
        <taxon>Agaricomycetidae</taxon>
        <taxon>Agaricales</taxon>
        <taxon>Marasmiineae</taxon>
        <taxon>Omphalotaceae</taxon>
        <taxon>Lentinula</taxon>
    </lineage>
</organism>
<feature type="region of interest" description="Disordered" evidence="1">
    <location>
        <begin position="715"/>
        <end position="736"/>
    </location>
</feature>
<feature type="compositionally biased region" description="Acidic residues" evidence="1">
    <location>
        <begin position="715"/>
        <end position="732"/>
    </location>
</feature>
<gene>
    <name evidence="2" type="ORF">F5878DRAFT_534954</name>
</gene>
<dbReference type="EMBL" id="MU806110">
    <property type="protein sequence ID" value="KAJ3839757.1"/>
    <property type="molecule type" value="Genomic_DNA"/>
</dbReference>
<proteinExistence type="predicted"/>
<accession>A0AA38UFD5</accession>
<reference evidence="2" key="1">
    <citation type="submission" date="2022-08" db="EMBL/GenBank/DDBJ databases">
        <authorList>
            <consortium name="DOE Joint Genome Institute"/>
            <person name="Min B."/>
            <person name="Riley R."/>
            <person name="Sierra-Patev S."/>
            <person name="Naranjo-Ortiz M."/>
            <person name="Looney B."/>
            <person name="Konkel Z."/>
            <person name="Slot J.C."/>
            <person name="Sakamoto Y."/>
            <person name="Steenwyk J.L."/>
            <person name="Rokas A."/>
            <person name="Carro J."/>
            <person name="Camarero S."/>
            <person name="Ferreira P."/>
            <person name="Molpeceres G."/>
            <person name="Ruiz-Duenas F.J."/>
            <person name="Serrano A."/>
            <person name="Henrissat B."/>
            <person name="Drula E."/>
            <person name="Hughes K.W."/>
            <person name="Mata J.L."/>
            <person name="Ishikawa N.K."/>
            <person name="Vargas-Isla R."/>
            <person name="Ushijima S."/>
            <person name="Smith C.A."/>
            <person name="Ahrendt S."/>
            <person name="Andreopoulos W."/>
            <person name="He G."/>
            <person name="Labutti K."/>
            <person name="Lipzen A."/>
            <person name="Ng V."/>
            <person name="Sandor L."/>
            <person name="Barry K."/>
            <person name="Martinez A.T."/>
            <person name="Xiao Y."/>
            <person name="Gibbons J.G."/>
            <person name="Terashima K."/>
            <person name="Hibbett D.S."/>
            <person name="Grigoriev I.V."/>
        </authorList>
    </citation>
    <scope>NUCLEOTIDE SEQUENCE</scope>
    <source>
        <strain evidence="2">TFB9207</strain>
    </source>
</reference>